<dbReference type="Proteomes" id="UP001489004">
    <property type="component" value="Unassembled WGS sequence"/>
</dbReference>
<dbReference type="PANTHER" id="PTHR42893">
    <property type="entry name" value="PROTEIN DETOXIFICATION 44, CHLOROPLASTIC-RELATED"/>
    <property type="match status" value="1"/>
</dbReference>
<keyword evidence="5 6" id="KW-0472">Membrane</keyword>
<comment type="caution">
    <text evidence="8">The sequence shown here is derived from an EMBL/GenBank/DDBJ whole genome shotgun (WGS) entry which is preliminary data.</text>
</comment>
<feature type="compositionally biased region" description="Basic and acidic residues" evidence="7">
    <location>
        <begin position="451"/>
        <end position="466"/>
    </location>
</feature>
<feature type="transmembrane region" description="Helical" evidence="6">
    <location>
        <begin position="20"/>
        <end position="43"/>
    </location>
</feature>
<dbReference type="CDD" id="cd13136">
    <property type="entry name" value="MATE_DinF_like"/>
    <property type="match status" value="1"/>
</dbReference>
<feature type="compositionally biased region" description="Basic and acidic residues" evidence="7">
    <location>
        <begin position="479"/>
        <end position="488"/>
    </location>
</feature>
<dbReference type="GO" id="GO:0015297">
    <property type="term" value="F:antiporter activity"/>
    <property type="evidence" value="ECO:0007669"/>
    <property type="project" value="InterPro"/>
</dbReference>
<sequence>MSLVDTALVGRLGAPQLASMGLSSVIFAFSNVLFSFLMVLTTPKIARAVAQNKLSQASKITAESLWVAACAGVVMTTILWFGCPYAVAALKTPPEVAKYAISYLRCRALASPAVLMLFVSVGTFRGFADTKTPLYAAVLSNLTNFGMDIFLMFGLGMGVAGAALATSISQYVSVGVLLYMLTRKGMLDLADLRRVPVFKDILPLLKTGFSLSVRSFSSIIVITMCSTMLAEMGAVTMAAHEILRQVWIFSIQAYGAFDIATQTLVATYIGKNKRPLAREVLMRILQIGTLTGCMMAVFLFATRSVLPVAFTKDSAVASLARYVMPVVALYMPMDAIASIMDGGLLGASDTNYVAVASLGTGVVAFAALLVARRMGTDLLGIWMALKLLTLGRVVTGSLRYASASSPFAPSRDHQDQDAMAQPQSQASSSNGRESENGSGKQASALQQHQTGQHEQHSSAANGHDHGNGNGNGKSKGQRRSSDVSRRVNEVSAGLASQMQDTTIPGDASGSAMGSAL</sequence>
<evidence type="ECO:0000256" key="6">
    <source>
        <dbReference type="RuleBase" id="RU004914"/>
    </source>
</evidence>
<proteinExistence type="inferred from homology"/>
<name>A0AAW1R6Q4_9CHLO</name>
<evidence type="ECO:0000256" key="4">
    <source>
        <dbReference type="ARBA" id="ARBA00022989"/>
    </source>
</evidence>
<dbReference type="InterPro" id="IPR002528">
    <property type="entry name" value="MATE_fam"/>
</dbReference>
<keyword evidence="4 6" id="KW-1133">Transmembrane helix</keyword>
<dbReference type="NCBIfam" id="TIGR00797">
    <property type="entry name" value="matE"/>
    <property type="match status" value="1"/>
</dbReference>
<evidence type="ECO:0000256" key="3">
    <source>
        <dbReference type="ARBA" id="ARBA00022692"/>
    </source>
</evidence>
<gene>
    <name evidence="8" type="ORF">WJX72_007217</name>
</gene>
<feature type="transmembrane region" description="Helical" evidence="6">
    <location>
        <begin position="322"/>
        <end position="340"/>
    </location>
</feature>
<comment type="similarity">
    <text evidence="2 6">Belongs to the multi antimicrobial extrusion (MATE) (TC 2.A.66.1) family.</text>
</comment>
<feature type="transmembrane region" description="Helical" evidence="6">
    <location>
        <begin position="64"/>
        <end position="88"/>
    </location>
</feature>
<feature type="transmembrane region" description="Helical" evidence="6">
    <location>
        <begin position="108"/>
        <end position="128"/>
    </location>
</feature>
<feature type="transmembrane region" description="Helical" evidence="6">
    <location>
        <begin position="246"/>
        <end position="269"/>
    </location>
</feature>
<evidence type="ECO:0000256" key="2">
    <source>
        <dbReference type="ARBA" id="ARBA00010199"/>
    </source>
</evidence>
<dbReference type="AlphaFoldDB" id="A0AAW1R6Q4"/>
<evidence type="ECO:0000313" key="8">
    <source>
        <dbReference type="EMBL" id="KAK9829665.1"/>
    </source>
</evidence>
<keyword evidence="3 6" id="KW-0812">Transmembrane</keyword>
<reference evidence="8 9" key="1">
    <citation type="journal article" date="2024" name="Nat. Commun.">
        <title>Phylogenomics reveals the evolutionary origins of lichenization in chlorophyte algae.</title>
        <authorList>
            <person name="Puginier C."/>
            <person name="Libourel C."/>
            <person name="Otte J."/>
            <person name="Skaloud P."/>
            <person name="Haon M."/>
            <person name="Grisel S."/>
            <person name="Petersen M."/>
            <person name="Berrin J.G."/>
            <person name="Delaux P.M."/>
            <person name="Dal Grande F."/>
            <person name="Keller J."/>
        </authorList>
    </citation>
    <scope>NUCLEOTIDE SEQUENCE [LARGE SCALE GENOMIC DNA]</scope>
    <source>
        <strain evidence="8 9">SAG 2043</strain>
    </source>
</reference>
<dbReference type="Pfam" id="PF01554">
    <property type="entry name" value="MatE"/>
    <property type="match status" value="2"/>
</dbReference>
<feature type="transmembrane region" description="Helical" evidence="6">
    <location>
        <begin position="378"/>
        <end position="401"/>
    </location>
</feature>
<feature type="transmembrane region" description="Helical" evidence="6">
    <location>
        <begin position="281"/>
        <end position="301"/>
    </location>
</feature>
<organism evidence="8 9">
    <name type="scientific">[Myrmecia] bisecta</name>
    <dbReference type="NCBI Taxonomy" id="41462"/>
    <lineage>
        <taxon>Eukaryota</taxon>
        <taxon>Viridiplantae</taxon>
        <taxon>Chlorophyta</taxon>
        <taxon>core chlorophytes</taxon>
        <taxon>Trebouxiophyceae</taxon>
        <taxon>Trebouxiales</taxon>
        <taxon>Trebouxiaceae</taxon>
        <taxon>Myrmecia</taxon>
    </lineage>
</organism>
<evidence type="ECO:0000256" key="5">
    <source>
        <dbReference type="ARBA" id="ARBA00023136"/>
    </source>
</evidence>
<comment type="subcellular location">
    <subcellularLocation>
        <location evidence="1">Membrane</location>
        <topology evidence="1">Multi-pass membrane protein</topology>
    </subcellularLocation>
</comment>
<evidence type="ECO:0000256" key="1">
    <source>
        <dbReference type="ARBA" id="ARBA00004141"/>
    </source>
</evidence>
<feature type="compositionally biased region" description="Polar residues" evidence="7">
    <location>
        <begin position="440"/>
        <end position="450"/>
    </location>
</feature>
<feature type="region of interest" description="Disordered" evidence="7">
    <location>
        <begin position="404"/>
        <end position="516"/>
    </location>
</feature>
<feature type="transmembrane region" description="Helical" evidence="6">
    <location>
        <begin position="352"/>
        <end position="371"/>
    </location>
</feature>
<feature type="compositionally biased region" description="Low complexity" evidence="7">
    <location>
        <begin position="417"/>
        <end position="439"/>
    </location>
</feature>
<evidence type="ECO:0000313" key="9">
    <source>
        <dbReference type="Proteomes" id="UP001489004"/>
    </source>
</evidence>
<dbReference type="EMBL" id="JALJOR010000001">
    <property type="protein sequence ID" value="KAK9829665.1"/>
    <property type="molecule type" value="Genomic_DNA"/>
</dbReference>
<dbReference type="InterPro" id="IPR044644">
    <property type="entry name" value="DinF-like"/>
</dbReference>
<dbReference type="PANTHER" id="PTHR42893:SF46">
    <property type="entry name" value="PROTEIN DETOXIFICATION 44, CHLOROPLASTIC"/>
    <property type="match status" value="1"/>
</dbReference>
<keyword evidence="9" id="KW-1185">Reference proteome</keyword>
<evidence type="ECO:0000256" key="7">
    <source>
        <dbReference type="SAM" id="MobiDB-lite"/>
    </source>
</evidence>
<accession>A0AAW1R6Q4</accession>
<dbReference type="GO" id="GO:0016020">
    <property type="term" value="C:membrane"/>
    <property type="evidence" value="ECO:0007669"/>
    <property type="project" value="UniProtKB-SubCell"/>
</dbReference>
<feature type="transmembrane region" description="Helical" evidence="6">
    <location>
        <begin position="216"/>
        <end position="239"/>
    </location>
</feature>
<feature type="transmembrane region" description="Helical" evidence="6">
    <location>
        <begin position="149"/>
        <end position="182"/>
    </location>
</feature>
<dbReference type="GO" id="GO:0042910">
    <property type="term" value="F:xenobiotic transmembrane transporter activity"/>
    <property type="evidence" value="ECO:0007669"/>
    <property type="project" value="InterPro"/>
</dbReference>
<protein>
    <recommendedName>
        <fullName evidence="6">Protein DETOXIFICATION</fullName>
    </recommendedName>
    <alternativeName>
        <fullName evidence="6">Multidrug and toxic compound extrusion protein</fullName>
    </alternativeName>
</protein>